<dbReference type="AlphaFoldDB" id="A0A5B8CKE5"/>
<dbReference type="SUPFAM" id="SSF56935">
    <property type="entry name" value="Porins"/>
    <property type="match status" value="1"/>
</dbReference>
<keyword evidence="2" id="KW-0472">Membrane</keyword>
<keyword evidence="3" id="KW-0998">Cell outer membrane</keyword>
<comment type="subcellular location">
    <subcellularLocation>
        <location evidence="1">Cell outer membrane</location>
    </subcellularLocation>
</comment>
<accession>A0A5B8CKE5</accession>
<evidence type="ECO:0000256" key="1">
    <source>
        <dbReference type="ARBA" id="ARBA00004442"/>
    </source>
</evidence>
<dbReference type="PROSITE" id="PS01156">
    <property type="entry name" value="TONB_DEPENDENT_REC_2"/>
    <property type="match status" value="1"/>
</dbReference>
<protein>
    <recommendedName>
        <fullName evidence="6">TonB-dependent receptor</fullName>
    </recommendedName>
</protein>
<dbReference type="EMBL" id="CP041017">
    <property type="protein sequence ID" value="QDC39699.1"/>
    <property type="molecule type" value="Genomic_DNA"/>
</dbReference>
<evidence type="ECO:0000256" key="3">
    <source>
        <dbReference type="ARBA" id="ARBA00023237"/>
    </source>
</evidence>
<dbReference type="RefSeq" id="WP_140043267.1">
    <property type="nucleotide sequence ID" value="NZ_CP041017.1"/>
</dbReference>
<name>A0A5B8CKE5_SPHSA</name>
<gene>
    <name evidence="4" type="ORF">FIL70_21175</name>
</gene>
<reference evidence="4 5" key="1">
    <citation type="submission" date="2019-06" db="EMBL/GenBank/DDBJ databases">
        <title>Genome organization and adaptive potential of archetypical organophosphate degarding Sphingobium fuliginis ATCC 27551.</title>
        <authorList>
            <person name="Sarwar A."/>
            <person name="Parthasarathy S."/>
            <person name="Singh C."/>
            <person name="Siddavattam D."/>
        </authorList>
    </citation>
    <scope>NUCLEOTIDE SEQUENCE [LARGE SCALE GENOMIC DNA]</scope>
    <source>
        <strain evidence="4 5">ATCC 27551</strain>
    </source>
</reference>
<organism evidence="4 5">
    <name type="scientific">Sphingobium fuliginis ATCC 27551</name>
    <dbReference type="NCBI Taxonomy" id="1208342"/>
    <lineage>
        <taxon>Bacteria</taxon>
        <taxon>Pseudomonadati</taxon>
        <taxon>Pseudomonadota</taxon>
        <taxon>Alphaproteobacteria</taxon>
        <taxon>Sphingomonadales</taxon>
        <taxon>Sphingomonadaceae</taxon>
        <taxon>Sphingobium</taxon>
    </lineage>
</organism>
<dbReference type="InterPro" id="IPR036942">
    <property type="entry name" value="Beta-barrel_TonB_sf"/>
</dbReference>
<evidence type="ECO:0008006" key="6">
    <source>
        <dbReference type="Google" id="ProtNLM"/>
    </source>
</evidence>
<sequence>MGKLNLFLNYESDNGRLTGSLFVKNVTNEQVKGNVIVVSSIIGSLALGQYQPGRQAGMSVGYHF</sequence>
<dbReference type="KEGG" id="sufl:FIL70_21175"/>
<proteinExistence type="predicted"/>
<dbReference type="InterPro" id="IPR010917">
    <property type="entry name" value="TonB_rcpt_CS"/>
</dbReference>
<evidence type="ECO:0000313" key="5">
    <source>
        <dbReference type="Proteomes" id="UP000311469"/>
    </source>
</evidence>
<dbReference type="Proteomes" id="UP000311469">
    <property type="component" value="Chromosome cSF2"/>
</dbReference>
<dbReference type="GO" id="GO:0009279">
    <property type="term" value="C:cell outer membrane"/>
    <property type="evidence" value="ECO:0007669"/>
    <property type="project" value="UniProtKB-SubCell"/>
</dbReference>
<evidence type="ECO:0000313" key="4">
    <source>
        <dbReference type="EMBL" id="QDC39699.1"/>
    </source>
</evidence>
<dbReference type="Gene3D" id="2.40.170.20">
    <property type="entry name" value="TonB-dependent receptor, beta-barrel domain"/>
    <property type="match status" value="1"/>
</dbReference>
<evidence type="ECO:0000256" key="2">
    <source>
        <dbReference type="ARBA" id="ARBA00023136"/>
    </source>
</evidence>